<accession>A0ABP9XIX5</accession>
<gene>
    <name evidence="1" type="ORF">HPULCUR_000106</name>
</gene>
<name>A0ABP9XIX5_9FUNG</name>
<organism evidence="1 2">
    <name type="scientific">Helicostylum pulchrum</name>
    <dbReference type="NCBI Taxonomy" id="562976"/>
    <lineage>
        <taxon>Eukaryota</taxon>
        <taxon>Fungi</taxon>
        <taxon>Fungi incertae sedis</taxon>
        <taxon>Mucoromycota</taxon>
        <taxon>Mucoromycotina</taxon>
        <taxon>Mucoromycetes</taxon>
        <taxon>Mucorales</taxon>
        <taxon>Mucorineae</taxon>
        <taxon>Mucoraceae</taxon>
        <taxon>Helicostylum</taxon>
    </lineage>
</organism>
<dbReference type="Proteomes" id="UP001476247">
    <property type="component" value="Unassembled WGS sequence"/>
</dbReference>
<comment type="caution">
    <text evidence="1">The sequence shown here is derived from an EMBL/GenBank/DDBJ whole genome shotgun (WGS) entry which is preliminary data.</text>
</comment>
<reference evidence="1 2" key="1">
    <citation type="submission" date="2024-04" db="EMBL/GenBank/DDBJ databases">
        <title>genome sequences of Mucor flavus KT1a and Helicostylum pulchrum KT1b strains isolation_sourced from the surface of a dry-aged beef.</title>
        <authorList>
            <person name="Toyotome T."/>
            <person name="Hosono M."/>
            <person name="Torimaru M."/>
            <person name="Fukuda K."/>
            <person name="Mikami N."/>
        </authorList>
    </citation>
    <scope>NUCLEOTIDE SEQUENCE [LARGE SCALE GENOMIC DNA]</scope>
    <source>
        <strain evidence="1 2">KT1b</strain>
    </source>
</reference>
<evidence type="ECO:0000313" key="2">
    <source>
        <dbReference type="Proteomes" id="UP001476247"/>
    </source>
</evidence>
<dbReference type="EMBL" id="BAABUJ010000004">
    <property type="protein sequence ID" value="GAA5794760.1"/>
    <property type="molecule type" value="Genomic_DNA"/>
</dbReference>
<sequence length="70" mass="7785">MCLYKIPSTAAVIDDRAPTTNHDLLSSFEDNTFTGTDYGLKTMSVTVSVSRQIFETHINLYNQANVGEQL</sequence>
<evidence type="ECO:0000313" key="1">
    <source>
        <dbReference type="EMBL" id="GAA5794760.1"/>
    </source>
</evidence>
<protein>
    <submittedName>
        <fullName evidence="1">Uncharacterized protein</fullName>
    </submittedName>
</protein>
<keyword evidence="2" id="KW-1185">Reference proteome</keyword>
<proteinExistence type="predicted"/>